<dbReference type="Proteomes" id="UP000215335">
    <property type="component" value="Unassembled WGS sequence"/>
</dbReference>
<gene>
    <name evidence="1" type="ORF">TSAR_012882</name>
</gene>
<accession>A0A232EGY2</accession>
<sequence length="248" mass="28542">LGPPIPNNDVALEEEVKWAEFSDTDASLEDGFNGKITVINYIFTNIILEKSNVVNHTCHLLQHGEGSEPRFIIERESVRLYRRFGYEGREIQGTISQPPTDANVYDWLERCMRNLHRQLCGRGRSSDFIGITLNSENFKHLSLWLSFRLIRNFHADDRWKMLFNTINLINCAIVESVVGSGLVKLTKEPVNKSILCIRIDDNLCLPRSLVAAYAYAVRGQIRKGNLHDYWNLIRQNRGRVQKKAAEKL</sequence>
<proteinExistence type="predicted"/>
<evidence type="ECO:0000313" key="1">
    <source>
        <dbReference type="EMBL" id="OXU17572.1"/>
    </source>
</evidence>
<evidence type="ECO:0000313" key="2">
    <source>
        <dbReference type="Proteomes" id="UP000215335"/>
    </source>
</evidence>
<dbReference type="EMBL" id="NNAY01004676">
    <property type="protein sequence ID" value="OXU17572.1"/>
    <property type="molecule type" value="Genomic_DNA"/>
</dbReference>
<comment type="caution">
    <text evidence="1">The sequence shown here is derived from an EMBL/GenBank/DDBJ whole genome shotgun (WGS) entry which is preliminary data.</text>
</comment>
<reference evidence="1 2" key="1">
    <citation type="journal article" date="2017" name="Curr. Biol.">
        <title>The Evolution of Venom by Co-option of Single-Copy Genes.</title>
        <authorList>
            <person name="Martinson E.O."/>
            <person name="Mrinalini"/>
            <person name="Kelkar Y.D."/>
            <person name="Chang C.H."/>
            <person name="Werren J.H."/>
        </authorList>
    </citation>
    <scope>NUCLEOTIDE SEQUENCE [LARGE SCALE GENOMIC DNA]</scope>
    <source>
        <strain evidence="1 2">Alberta</strain>
        <tissue evidence="1">Whole body</tissue>
    </source>
</reference>
<feature type="non-terminal residue" evidence="1">
    <location>
        <position position="1"/>
    </location>
</feature>
<name>A0A232EGY2_9HYME</name>
<dbReference type="AlphaFoldDB" id="A0A232EGY2"/>
<protein>
    <submittedName>
        <fullName evidence="1">Uncharacterized protein</fullName>
    </submittedName>
</protein>
<dbReference type="OrthoDB" id="6740702at2759"/>
<organism evidence="1 2">
    <name type="scientific">Trichomalopsis sarcophagae</name>
    <dbReference type="NCBI Taxonomy" id="543379"/>
    <lineage>
        <taxon>Eukaryota</taxon>
        <taxon>Metazoa</taxon>
        <taxon>Ecdysozoa</taxon>
        <taxon>Arthropoda</taxon>
        <taxon>Hexapoda</taxon>
        <taxon>Insecta</taxon>
        <taxon>Pterygota</taxon>
        <taxon>Neoptera</taxon>
        <taxon>Endopterygota</taxon>
        <taxon>Hymenoptera</taxon>
        <taxon>Apocrita</taxon>
        <taxon>Proctotrupomorpha</taxon>
        <taxon>Chalcidoidea</taxon>
        <taxon>Pteromalidae</taxon>
        <taxon>Pteromalinae</taxon>
        <taxon>Trichomalopsis</taxon>
    </lineage>
</organism>
<keyword evidence="2" id="KW-1185">Reference proteome</keyword>